<reference evidence="1" key="2">
    <citation type="journal article" date="2024" name="Plant">
        <title>Genomic evolution and insights into agronomic trait innovations of Sesamum species.</title>
        <authorList>
            <person name="Miao H."/>
            <person name="Wang L."/>
            <person name="Qu L."/>
            <person name="Liu H."/>
            <person name="Sun Y."/>
            <person name="Le M."/>
            <person name="Wang Q."/>
            <person name="Wei S."/>
            <person name="Zheng Y."/>
            <person name="Lin W."/>
            <person name="Duan Y."/>
            <person name="Cao H."/>
            <person name="Xiong S."/>
            <person name="Wang X."/>
            <person name="Wei L."/>
            <person name="Li C."/>
            <person name="Ma Q."/>
            <person name="Ju M."/>
            <person name="Zhao R."/>
            <person name="Li G."/>
            <person name="Mu C."/>
            <person name="Tian Q."/>
            <person name="Mei H."/>
            <person name="Zhang T."/>
            <person name="Gao T."/>
            <person name="Zhang H."/>
        </authorList>
    </citation>
    <scope>NUCLEOTIDE SEQUENCE</scope>
    <source>
        <strain evidence="1">G02</strain>
    </source>
</reference>
<reference evidence="1" key="1">
    <citation type="submission" date="2020-06" db="EMBL/GenBank/DDBJ databases">
        <authorList>
            <person name="Li T."/>
            <person name="Hu X."/>
            <person name="Zhang T."/>
            <person name="Song X."/>
            <person name="Zhang H."/>
            <person name="Dai N."/>
            <person name="Sheng W."/>
            <person name="Hou X."/>
            <person name="Wei L."/>
        </authorList>
    </citation>
    <scope>NUCLEOTIDE SEQUENCE</scope>
    <source>
        <strain evidence="1">G02</strain>
        <tissue evidence="1">Leaf</tissue>
    </source>
</reference>
<protein>
    <submittedName>
        <fullName evidence="1">Uncharacterized protein</fullName>
    </submittedName>
</protein>
<accession>A0AAW2MGA7</accession>
<dbReference type="EMBL" id="JACGWJ010000022">
    <property type="protein sequence ID" value="KAL0329541.1"/>
    <property type="molecule type" value="Genomic_DNA"/>
</dbReference>
<organism evidence="1">
    <name type="scientific">Sesamum radiatum</name>
    <name type="common">Black benniseed</name>
    <dbReference type="NCBI Taxonomy" id="300843"/>
    <lineage>
        <taxon>Eukaryota</taxon>
        <taxon>Viridiplantae</taxon>
        <taxon>Streptophyta</taxon>
        <taxon>Embryophyta</taxon>
        <taxon>Tracheophyta</taxon>
        <taxon>Spermatophyta</taxon>
        <taxon>Magnoliopsida</taxon>
        <taxon>eudicotyledons</taxon>
        <taxon>Gunneridae</taxon>
        <taxon>Pentapetalae</taxon>
        <taxon>asterids</taxon>
        <taxon>lamiids</taxon>
        <taxon>Lamiales</taxon>
        <taxon>Pedaliaceae</taxon>
        <taxon>Sesamum</taxon>
    </lineage>
</organism>
<name>A0AAW2MGA7_SESRA</name>
<evidence type="ECO:0000313" key="1">
    <source>
        <dbReference type="EMBL" id="KAL0329541.1"/>
    </source>
</evidence>
<sequence length="235" mass="26896">MPWLILGNFNCVKSLTEKQLGVPPTWYELKEFADCCLTLGLHDAQTTECYYTCPHFNPSGCLSDHSSGIVSIFYHPAPSLNLLFFNVWADHLNFIATFEEGWRLNVEGKPQFRLHRKLKVFKSSLKAFNNLHYGHISVRAKEADLALQNAQTHLESNPGDVIVWDLLGDLKKRIVFLTEAERHFYYQKAKIHFLKQDDRNAKVFHDMVKRNMAKNSILTVTKSDGTIITSAPDIA</sequence>
<gene>
    <name evidence="1" type="ORF">Sradi_4940800</name>
</gene>
<proteinExistence type="predicted"/>
<dbReference type="AlphaFoldDB" id="A0AAW2MGA7"/>
<comment type="caution">
    <text evidence="1">The sequence shown here is derived from an EMBL/GenBank/DDBJ whole genome shotgun (WGS) entry which is preliminary data.</text>
</comment>